<name>A0A068NSJ6_FIMGI</name>
<dbReference type="InterPro" id="IPR004536">
    <property type="entry name" value="SPS/SelD"/>
</dbReference>
<dbReference type="AlphaFoldDB" id="A0A068NSJ6"/>
<dbReference type="PANTHER" id="PTHR10256:SF0">
    <property type="entry name" value="INACTIVE SELENIDE, WATER DIKINASE-LIKE PROTEIN-RELATED"/>
    <property type="match status" value="1"/>
</dbReference>
<feature type="domain" description="PurM-like C-terminal" evidence="7">
    <location>
        <begin position="145"/>
        <end position="235"/>
    </location>
</feature>
<dbReference type="EMBL" id="CP007139">
    <property type="protein sequence ID" value="AIE85750.1"/>
    <property type="molecule type" value="Genomic_DNA"/>
</dbReference>
<evidence type="ECO:0000313" key="8">
    <source>
        <dbReference type="EMBL" id="AIE85750.1"/>
    </source>
</evidence>
<organism evidence="8 9">
    <name type="scientific">Fimbriimonas ginsengisoli Gsoil 348</name>
    <dbReference type="NCBI Taxonomy" id="661478"/>
    <lineage>
        <taxon>Bacteria</taxon>
        <taxon>Bacillati</taxon>
        <taxon>Armatimonadota</taxon>
        <taxon>Fimbriimonadia</taxon>
        <taxon>Fimbriimonadales</taxon>
        <taxon>Fimbriimonadaceae</taxon>
        <taxon>Fimbriimonas</taxon>
    </lineage>
</organism>
<dbReference type="PIRSF" id="PIRSF036407">
    <property type="entry name" value="Selenphspht_syn"/>
    <property type="match status" value="1"/>
</dbReference>
<dbReference type="PANTHER" id="PTHR10256">
    <property type="entry name" value="SELENIDE, WATER DIKINASE"/>
    <property type="match status" value="1"/>
</dbReference>
<dbReference type="SUPFAM" id="SSF55326">
    <property type="entry name" value="PurM N-terminal domain-like"/>
    <property type="match status" value="1"/>
</dbReference>
<keyword evidence="4" id="KW-0067">ATP-binding</keyword>
<dbReference type="Pfam" id="PF02769">
    <property type="entry name" value="AIRS_C"/>
    <property type="match status" value="1"/>
</dbReference>
<dbReference type="InterPro" id="IPR036676">
    <property type="entry name" value="PurM-like_C_sf"/>
</dbReference>
<dbReference type="eggNOG" id="COG0709">
    <property type="taxonomic scope" value="Bacteria"/>
</dbReference>
<keyword evidence="3 8" id="KW-0418">Kinase</keyword>
<dbReference type="CDD" id="cd02195">
    <property type="entry name" value="SelD"/>
    <property type="match status" value="1"/>
</dbReference>
<sequence>MAEVLRRIPSSANPSLLVGFETSDDAGIFMLSEGLALVQTVDFFTPVVDDPYAYGQIAAANALSDVYAMGGRPLTVLNIACFSPAAAPPEVWAEVLRGMADKTIEAGAVVAGGHSVEDAEPKFGMAVTGLIDPARTFANTHAQLGDEIWLSKPLGTGIVTTAAKNDAALPEELEAAIDSMRTLNRAACEAGLAAGVRCATDITGFGLAGHLFNVAKGSGVTIEIDAASLPVFEGVERMIAEGHVTGGAGRNREFLGDSLRFDEAVPGWLRQVVLDPQTSGGLALFSRVPIAGAVRIGRAMAGDPRIHVASPPRR</sequence>
<dbReference type="Pfam" id="PF00586">
    <property type="entry name" value="AIRS"/>
    <property type="match status" value="1"/>
</dbReference>
<evidence type="ECO:0000256" key="2">
    <source>
        <dbReference type="ARBA" id="ARBA00022741"/>
    </source>
</evidence>
<dbReference type="GO" id="GO:0004756">
    <property type="term" value="F:selenide, water dikinase activity"/>
    <property type="evidence" value="ECO:0007669"/>
    <property type="project" value="TreeGrafter"/>
</dbReference>
<keyword evidence="2" id="KW-0547">Nucleotide-binding</keyword>
<dbReference type="GO" id="GO:0016260">
    <property type="term" value="P:selenocysteine biosynthetic process"/>
    <property type="evidence" value="ECO:0007669"/>
    <property type="project" value="TreeGrafter"/>
</dbReference>
<reference evidence="8 9" key="1">
    <citation type="journal article" date="2014" name="PLoS ONE">
        <title>The first complete genome sequence of the class fimbriimonadia in the phylum armatimonadetes.</title>
        <authorList>
            <person name="Hu Z.Y."/>
            <person name="Wang Y.Z."/>
            <person name="Im W.T."/>
            <person name="Wang S.Y."/>
            <person name="Zhao G.P."/>
            <person name="Zheng H.J."/>
            <person name="Quan Z.X."/>
        </authorList>
    </citation>
    <scope>NUCLEOTIDE SEQUENCE [LARGE SCALE GENOMIC DNA]</scope>
    <source>
        <strain evidence="8">Gsoil 348</strain>
    </source>
</reference>
<evidence type="ECO:0000256" key="5">
    <source>
        <dbReference type="ARBA" id="ARBA00023266"/>
    </source>
</evidence>
<dbReference type="GO" id="GO:0005737">
    <property type="term" value="C:cytoplasm"/>
    <property type="evidence" value="ECO:0007669"/>
    <property type="project" value="TreeGrafter"/>
</dbReference>
<dbReference type="Proteomes" id="UP000027982">
    <property type="component" value="Chromosome"/>
</dbReference>
<evidence type="ECO:0000256" key="4">
    <source>
        <dbReference type="ARBA" id="ARBA00022840"/>
    </source>
</evidence>
<evidence type="ECO:0000313" key="9">
    <source>
        <dbReference type="Proteomes" id="UP000027982"/>
    </source>
</evidence>
<dbReference type="SUPFAM" id="SSF56042">
    <property type="entry name" value="PurM C-terminal domain-like"/>
    <property type="match status" value="1"/>
</dbReference>
<accession>A0A068NSJ6</accession>
<gene>
    <name evidence="8" type="ORF">OP10G_2382</name>
</gene>
<keyword evidence="9" id="KW-1185">Reference proteome</keyword>
<dbReference type="KEGG" id="fgi:OP10G_2382"/>
<keyword evidence="5" id="KW-0711">Selenium</keyword>
<evidence type="ECO:0000259" key="6">
    <source>
        <dbReference type="Pfam" id="PF00586"/>
    </source>
</evidence>
<dbReference type="STRING" id="661478.OP10G_2382"/>
<evidence type="ECO:0000256" key="3">
    <source>
        <dbReference type="ARBA" id="ARBA00022777"/>
    </source>
</evidence>
<keyword evidence="1" id="KW-0808">Transferase</keyword>
<evidence type="ECO:0000256" key="1">
    <source>
        <dbReference type="ARBA" id="ARBA00022679"/>
    </source>
</evidence>
<protein>
    <submittedName>
        <fullName evidence="8">Selenide, water dikinase</fullName>
    </submittedName>
</protein>
<dbReference type="NCBIfam" id="TIGR00476">
    <property type="entry name" value="selD"/>
    <property type="match status" value="1"/>
</dbReference>
<dbReference type="InterPro" id="IPR016188">
    <property type="entry name" value="PurM-like_N"/>
</dbReference>
<dbReference type="Gene3D" id="3.30.1330.10">
    <property type="entry name" value="PurM-like, N-terminal domain"/>
    <property type="match status" value="1"/>
</dbReference>
<dbReference type="Gene3D" id="3.90.650.10">
    <property type="entry name" value="PurM-like C-terminal domain"/>
    <property type="match status" value="1"/>
</dbReference>
<proteinExistence type="predicted"/>
<feature type="domain" description="PurM-like N-terminal" evidence="6">
    <location>
        <begin position="24"/>
        <end position="131"/>
    </location>
</feature>
<evidence type="ECO:0000259" key="7">
    <source>
        <dbReference type="Pfam" id="PF02769"/>
    </source>
</evidence>
<dbReference type="GO" id="GO:0005524">
    <property type="term" value="F:ATP binding"/>
    <property type="evidence" value="ECO:0007669"/>
    <property type="project" value="UniProtKB-KW"/>
</dbReference>
<dbReference type="HOGENOM" id="CLU_032859_0_1_0"/>
<dbReference type="InterPro" id="IPR036921">
    <property type="entry name" value="PurM-like_N_sf"/>
</dbReference>
<dbReference type="InterPro" id="IPR010918">
    <property type="entry name" value="PurM-like_C_dom"/>
</dbReference>